<dbReference type="PANTHER" id="PTHR42912:SF80">
    <property type="entry name" value="METHYLTRANSFERASE DOMAIN-CONTAINING PROTEIN"/>
    <property type="match status" value="1"/>
</dbReference>
<dbReference type="CDD" id="cd02440">
    <property type="entry name" value="AdoMet_MTases"/>
    <property type="match status" value="1"/>
</dbReference>
<dbReference type="AlphaFoldDB" id="A0A420EX65"/>
<dbReference type="InterPro" id="IPR013216">
    <property type="entry name" value="Methyltransf_11"/>
</dbReference>
<name>A0A420EX65_9ACTN</name>
<proteinExistence type="predicted"/>
<keyword evidence="2" id="KW-0808">Transferase</keyword>
<dbReference type="OrthoDB" id="9795634at2"/>
<dbReference type="InterPro" id="IPR029063">
    <property type="entry name" value="SAM-dependent_MTases_sf"/>
</dbReference>
<dbReference type="PANTHER" id="PTHR42912">
    <property type="entry name" value="METHYLTRANSFERASE"/>
    <property type="match status" value="1"/>
</dbReference>
<dbReference type="GO" id="GO:0008757">
    <property type="term" value="F:S-adenosylmethionine-dependent methyltransferase activity"/>
    <property type="evidence" value="ECO:0007669"/>
    <property type="project" value="InterPro"/>
</dbReference>
<keyword evidence="2" id="KW-0489">Methyltransferase</keyword>
<accession>A0A420EX65</accession>
<gene>
    <name evidence="2" type="ORF">D7I43_21350</name>
</gene>
<evidence type="ECO:0000313" key="2">
    <source>
        <dbReference type="EMBL" id="RKF25312.1"/>
    </source>
</evidence>
<dbReference type="RefSeq" id="WP_120330319.1">
    <property type="nucleotide sequence ID" value="NZ_JBITMZ010000008.1"/>
</dbReference>
<dbReference type="Pfam" id="PF08241">
    <property type="entry name" value="Methyltransf_11"/>
    <property type="match status" value="1"/>
</dbReference>
<protein>
    <submittedName>
        <fullName evidence="2">Class I SAM-dependent methyltransferase</fullName>
    </submittedName>
</protein>
<dbReference type="Gene3D" id="3.40.50.150">
    <property type="entry name" value="Vaccinia Virus protein VP39"/>
    <property type="match status" value="1"/>
</dbReference>
<evidence type="ECO:0000313" key="3">
    <source>
        <dbReference type="Proteomes" id="UP000285744"/>
    </source>
</evidence>
<dbReference type="GO" id="GO:0032259">
    <property type="term" value="P:methylation"/>
    <property type="evidence" value="ECO:0007669"/>
    <property type="project" value="UniProtKB-KW"/>
</dbReference>
<dbReference type="SUPFAM" id="SSF53335">
    <property type="entry name" value="S-adenosyl-L-methionine-dependent methyltransferases"/>
    <property type="match status" value="1"/>
</dbReference>
<sequence length="264" mass="28238">MTREVWADGQAYEAYVGRWSRLVAAEFVRWLAPPSGRRWLDVGCGTGALTAALLDRAEPARVTGVDASHGFVAHARDRVADARAAFHVGDARALPLPDRSVDVVASGLTLNFVPDPAAAVAEFARVVRPGGTVAAYVWDYADGMALMRHFWDAAAELDPLAAELDEAARFSICAPTPLGTLWADAGLRSVTVRPIEVPTDFADFDDYWRPFLGGQGAAPAYLMALPAPHRDALRDLLASRVPAAPDGAIRLTARAWAVRGTVPA</sequence>
<organism evidence="2 3">
    <name type="scientific">Micromonospora globbae</name>
    <dbReference type="NCBI Taxonomy" id="1894969"/>
    <lineage>
        <taxon>Bacteria</taxon>
        <taxon>Bacillati</taxon>
        <taxon>Actinomycetota</taxon>
        <taxon>Actinomycetes</taxon>
        <taxon>Micromonosporales</taxon>
        <taxon>Micromonosporaceae</taxon>
        <taxon>Micromonospora</taxon>
    </lineage>
</organism>
<comment type="caution">
    <text evidence="2">The sequence shown here is derived from an EMBL/GenBank/DDBJ whole genome shotgun (WGS) entry which is preliminary data.</text>
</comment>
<dbReference type="Proteomes" id="UP000285744">
    <property type="component" value="Unassembled WGS sequence"/>
</dbReference>
<feature type="domain" description="Methyltransferase type 11" evidence="1">
    <location>
        <begin position="40"/>
        <end position="134"/>
    </location>
</feature>
<evidence type="ECO:0000259" key="1">
    <source>
        <dbReference type="Pfam" id="PF08241"/>
    </source>
</evidence>
<dbReference type="EMBL" id="RAQQ01000016">
    <property type="protein sequence ID" value="RKF25312.1"/>
    <property type="molecule type" value="Genomic_DNA"/>
</dbReference>
<dbReference type="InterPro" id="IPR050508">
    <property type="entry name" value="Methyltransf_Superfamily"/>
</dbReference>
<reference evidence="2 3" key="1">
    <citation type="journal article" date="2018" name="Int. J. Syst. Evol. Microbiol.">
        <title>Micromonospora globbae sp. nov., an endophytic actinomycete isolated from roots of Globba winitii C. H. Wright.</title>
        <authorList>
            <person name="Kuncharoen N."/>
            <person name="Pittayakhajonwut P."/>
            <person name="Tanasupawat S."/>
        </authorList>
    </citation>
    <scope>NUCLEOTIDE SEQUENCE [LARGE SCALE GENOMIC DNA]</scope>
    <source>
        <strain evidence="2 3">WPS1-2</strain>
    </source>
</reference>